<dbReference type="EMBL" id="VLLG01000005">
    <property type="protein sequence ID" value="TWI84307.1"/>
    <property type="molecule type" value="Genomic_DNA"/>
</dbReference>
<comment type="caution">
    <text evidence="2">The sequence shown here is derived from an EMBL/GenBank/DDBJ whole genome shotgun (WGS) entry which is preliminary data.</text>
</comment>
<dbReference type="OrthoDB" id="1117657at2"/>
<dbReference type="RefSeq" id="WP_145717863.1">
    <property type="nucleotide sequence ID" value="NZ_BAAAFY010000002.1"/>
</dbReference>
<keyword evidence="1" id="KW-0732">Signal</keyword>
<feature type="signal peptide" evidence="1">
    <location>
        <begin position="1"/>
        <end position="19"/>
    </location>
</feature>
<reference evidence="2 3" key="1">
    <citation type="journal article" date="2013" name="Stand. Genomic Sci.">
        <title>Genomic Encyclopedia of Type Strains, Phase I: The one thousand microbial genomes (KMG-I) project.</title>
        <authorList>
            <person name="Kyrpides N.C."/>
            <person name="Woyke T."/>
            <person name="Eisen J.A."/>
            <person name="Garrity G."/>
            <person name="Lilburn T.G."/>
            <person name="Beck B.J."/>
            <person name="Whitman W.B."/>
            <person name="Hugenholtz P."/>
            <person name="Klenk H.P."/>
        </authorList>
    </citation>
    <scope>NUCLEOTIDE SEQUENCE [LARGE SCALE GENOMIC DNA]</scope>
    <source>
        <strain evidence="2 3">DSM 13484</strain>
    </source>
</reference>
<sequence length="361" mass="40047">MNVKFKTLLLLLLPVWACAHNGDIEFKRTVVKEFNVNNNASLDVFNKYGKIVVHTWNRNQVKATIVITGFGKNTAEAREIANGVEIQTNAGSGNVTMQTSYNAGKGGKWFSWGDKRDSKEYVNIDYELYVPRSLGMLTLENNFGDVITDQLPFAVKMNLNYCFYAVKEVAKKLEMSLNYCEKGRIDKAGDLVIRSNYSDVHCDAAGSVDVRSNYSDYTLGNLRSLTARSNYSDYKVRQLGSIDATSNYSDIVISSLRDRADLKLVYSDFKAEEASDVFKGGEISLTYSDLELGLSPKCALQIAVDLNYGDLKTGDLPLKNISSVKRKTQLTYTAITNSGGEQSPRLSIRGVRSDVDLSGGR</sequence>
<dbReference type="AlphaFoldDB" id="A0A562SSR8"/>
<gene>
    <name evidence="2" type="ORF">LX66_4673</name>
</gene>
<evidence type="ECO:0000313" key="3">
    <source>
        <dbReference type="Proteomes" id="UP000316778"/>
    </source>
</evidence>
<name>A0A562SSR8_CHIJA</name>
<evidence type="ECO:0008006" key="4">
    <source>
        <dbReference type="Google" id="ProtNLM"/>
    </source>
</evidence>
<evidence type="ECO:0000256" key="1">
    <source>
        <dbReference type="SAM" id="SignalP"/>
    </source>
</evidence>
<keyword evidence="3" id="KW-1185">Reference proteome</keyword>
<accession>A0A562SSR8</accession>
<proteinExistence type="predicted"/>
<dbReference type="Proteomes" id="UP000316778">
    <property type="component" value="Unassembled WGS sequence"/>
</dbReference>
<protein>
    <recommendedName>
        <fullName evidence="4">Adhesin domain-containing protein</fullName>
    </recommendedName>
</protein>
<organism evidence="2 3">
    <name type="scientific">Chitinophaga japonensis</name>
    <name type="common">Flexibacter japonensis</name>
    <dbReference type="NCBI Taxonomy" id="104662"/>
    <lineage>
        <taxon>Bacteria</taxon>
        <taxon>Pseudomonadati</taxon>
        <taxon>Bacteroidota</taxon>
        <taxon>Chitinophagia</taxon>
        <taxon>Chitinophagales</taxon>
        <taxon>Chitinophagaceae</taxon>
        <taxon>Chitinophaga</taxon>
    </lineage>
</organism>
<evidence type="ECO:0000313" key="2">
    <source>
        <dbReference type="EMBL" id="TWI84307.1"/>
    </source>
</evidence>
<feature type="chain" id="PRO_5021711650" description="Adhesin domain-containing protein" evidence="1">
    <location>
        <begin position="20"/>
        <end position="361"/>
    </location>
</feature>